<dbReference type="PANTHER" id="PTHR32114">
    <property type="entry name" value="ABC TRANSPORTER ABCH.3"/>
    <property type="match status" value="1"/>
</dbReference>
<dbReference type="InterPro" id="IPR017599">
    <property type="entry name" value="DNA_S_DndD"/>
</dbReference>
<keyword evidence="1" id="KW-0175">Coiled coil</keyword>
<feature type="domain" description="Rad50/SbcC-type AAA" evidence="2">
    <location>
        <begin position="6"/>
        <end position="286"/>
    </location>
</feature>
<dbReference type="InterPro" id="IPR027417">
    <property type="entry name" value="P-loop_NTPase"/>
</dbReference>
<dbReference type="AlphaFoldDB" id="A0A382TI79"/>
<dbReference type="GO" id="GO:0016887">
    <property type="term" value="F:ATP hydrolysis activity"/>
    <property type="evidence" value="ECO:0007669"/>
    <property type="project" value="InterPro"/>
</dbReference>
<dbReference type="Gene3D" id="3.40.50.300">
    <property type="entry name" value="P-loop containing nucleotide triphosphate hydrolases"/>
    <property type="match status" value="1"/>
</dbReference>
<dbReference type="InterPro" id="IPR038729">
    <property type="entry name" value="Rad50/SbcC_AAA"/>
</dbReference>
<dbReference type="SUPFAM" id="SSF52540">
    <property type="entry name" value="P-loop containing nucleoside triphosphate hydrolases"/>
    <property type="match status" value="1"/>
</dbReference>
<dbReference type="NCBIfam" id="TIGR03185">
    <property type="entry name" value="DNA_S_dndD"/>
    <property type="match status" value="1"/>
</dbReference>
<accession>A0A382TI79</accession>
<dbReference type="Pfam" id="PF13476">
    <property type="entry name" value="AAA_23"/>
    <property type="match status" value="1"/>
</dbReference>
<evidence type="ECO:0000313" key="3">
    <source>
        <dbReference type="EMBL" id="SVD21475.1"/>
    </source>
</evidence>
<proteinExistence type="predicted"/>
<evidence type="ECO:0000256" key="1">
    <source>
        <dbReference type="SAM" id="Coils"/>
    </source>
</evidence>
<name>A0A382TI79_9ZZZZ</name>
<protein>
    <recommendedName>
        <fullName evidence="2">Rad50/SbcC-type AAA domain-containing protein</fullName>
    </recommendedName>
</protein>
<feature type="coiled-coil region" evidence="1">
    <location>
        <begin position="213"/>
        <end position="286"/>
    </location>
</feature>
<feature type="non-terminal residue" evidence="3">
    <location>
        <position position="291"/>
    </location>
</feature>
<organism evidence="3">
    <name type="scientific">marine metagenome</name>
    <dbReference type="NCBI Taxonomy" id="408172"/>
    <lineage>
        <taxon>unclassified sequences</taxon>
        <taxon>metagenomes</taxon>
        <taxon>ecological metagenomes</taxon>
    </lineage>
</organism>
<dbReference type="EMBL" id="UINC01136603">
    <property type="protein sequence ID" value="SVD21475.1"/>
    <property type="molecule type" value="Genomic_DNA"/>
</dbReference>
<dbReference type="PANTHER" id="PTHR32114:SF2">
    <property type="entry name" value="ABC TRANSPORTER ABCH.3"/>
    <property type="match status" value="1"/>
</dbReference>
<evidence type="ECO:0000259" key="2">
    <source>
        <dbReference type="Pfam" id="PF13476"/>
    </source>
</evidence>
<sequence>MLLRELVFENFGVYRGRQALDLYPPSPDRPIILFGGLNGAGKTTLLNGLHLVLYGKRASHVGRTRADYEVYLRESIHRGARQTDGASVEVHFDATYDGEPGSFRVRRYWTLGPNDQVNDGLAVFHDGAKSTFLTDHWDEVIEEIFPLEISSLFLFDGEKIEALADPYKAAHVTRTAIESLLGLSILDRLGVDLVALERRKRAVSVDESTRQGLLELEDDLETVRDQLKAALQDQAACQNDIDRAERSLEQEREEFRKVGGEAYERRAEYERRRAEALERIAELDEQLVEVA</sequence>
<dbReference type="GO" id="GO:0006302">
    <property type="term" value="P:double-strand break repair"/>
    <property type="evidence" value="ECO:0007669"/>
    <property type="project" value="InterPro"/>
</dbReference>
<reference evidence="3" key="1">
    <citation type="submission" date="2018-05" db="EMBL/GenBank/DDBJ databases">
        <authorList>
            <person name="Lanie J.A."/>
            <person name="Ng W.-L."/>
            <person name="Kazmierczak K.M."/>
            <person name="Andrzejewski T.M."/>
            <person name="Davidsen T.M."/>
            <person name="Wayne K.J."/>
            <person name="Tettelin H."/>
            <person name="Glass J.I."/>
            <person name="Rusch D."/>
            <person name="Podicherti R."/>
            <person name="Tsui H.-C.T."/>
            <person name="Winkler M.E."/>
        </authorList>
    </citation>
    <scope>NUCLEOTIDE SEQUENCE</scope>
</reference>
<gene>
    <name evidence="3" type="ORF">METZ01_LOCUS374329</name>
</gene>